<name>A0AAD5VB64_9APHY</name>
<evidence type="ECO:0000256" key="4">
    <source>
        <dbReference type="SAM" id="MobiDB-lite"/>
    </source>
</evidence>
<dbReference type="GO" id="GO:0000160">
    <property type="term" value="P:phosphorelay signal transduction system"/>
    <property type="evidence" value="ECO:0007669"/>
    <property type="project" value="UniProtKB-KW"/>
</dbReference>
<sequence>MSTSEEDSLKHDLQRAGTTGRSSAPTPFDTASSKGVPSSLTRPQTGESLPLDDLKEDLVPGHRTLVSPLPAHVNSPPKAVGISKPVNARNPVTGSDCEPKAPPISTKTRADAPSLPDIPTAETHLLGQSTDPPSHSSSHKPLSSSADGPGGRSKRSQRDCRTWPQSPPVPANTTSDAPDSPSVSTAHAISQPPAPSSSAPQPRRVRVPRSTYVPAWAVPPRVLLVDDDAVNRTLSSKFLQVFGCTIDVAVDGLGAVDKMNVKKYDLVLMDIVMPRLDGLSATTIIRRFDSVTPIISMTSNSKPHEVLTYFSNGMNDILSKPFTKDGLLDMVEKHLVHLKVIRTMSAIPESFDTPHDLSKSPTASSSTSHRSSGSSTTSINISFSYRKEDQIQPSFDQSRQDEEFAAILESFKQRALRSTPEAVSPSGRKRTLDDQDQVEAPSEKRTPKKRRSKRVESS</sequence>
<dbReference type="PROSITE" id="PS50110">
    <property type="entry name" value="RESPONSE_REGULATORY"/>
    <property type="match status" value="1"/>
</dbReference>
<dbReference type="PANTHER" id="PTHR45339:SF1">
    <property type="entry name" value="HYBRID SIGNAL TRANSDUCTION HISTIDINE KINASE J"/>
    <property type="match status" value="1"/>
</dbReference>
<evidence type="ECO:0000259" key="5">
    <source>
        <dbReference type="PROSITE" id="PS50110"/>
    </source>
</evidence>
<feature type="compositionally biased region" description="Basic residues" evidence="4">
    <location>
        <begin position="446"/>
        <end position="458"/>
    </location>
</feature>
<dbReference type="SMART" id="SM00448">
    <property type="entry name" value="REC"/>
    <property type="match status" value="1"/>
</dbReference>
<feature type="region of interest" description="Disordered" evidence="4">
    <location>
        <begin position="1"/>
        <end position="206"/>
    </location>
</feature>
<reference evidence="6" key="1">
    <citation type="submission" date="2022-07" db="EMBL/GenBank/DDBJ databases">
        <title>Genome Sequence of Physisporinus lineatus.</title>
        <authorList>
            <person name="Buettner E."/>
        </authorList>
    </citation>
    <scope>NUCLEOTIDE SEQUENCE</scope>
    <source>
        <strain evidence="6">VT162</strain>
    </source>
</reference>
<feature type="region of interest" description="Disordered" evidence="4">
    <location>
        <begin position="350"/>
        <end position="377"/>
    </location>
</feature>
<keyword evidence="2" id="KW-0902">Two-component regulatory system</keyword>
<dbReference type="AlphaFoldDB" id="A0AAD5VB64"/>
<dbReference type="Gene3D" id="3.40.50.2300">
    <property type="match status" value="1"/>
</dbReference>
<feature type="compositionally biased region" description="Low complexity" evidence="4">
    <location>
        <begin position="359"/>
        <end position="377"/>
    </location>
</feature>
<feature type="compositionally biased region" description="Low complexity" evidence="4">
    <location>
        <begin position="132"/>
        <end position="145"/>
    </location>
</feature>
<keyword evidence="1 3" id="KW-0597">Phosphoprotein</keyword>
<dbReference type="Proteomes" id="UP001212997">
    <property type="component" value="Unassembled WGS sequence"/>
</dbReference>
<accession>A0AAD5VB64</accession>
<evidence type="ECO:0000256" key="2">
    <source>
        <dbReference type="ARBA" id="ARBA00023012"/>
    </source>
</evidence>
<keyword evidence="7" id="KW-1185">Reference proteome</keyword>
<comment type="caution">
    <text evidence="6">The sequence shown here is derived from an EMBL/GenBank/DDBJ whole genome shotgun (WGS) entry which is preliminary data.</text>
</comment>
<dbReference type="InterPro" id="IPR011006">
    <property type="entry name" value="CheY-like_superfamily"/>
</dbReference>
<feature type="compositionally biased region" description="Polar residues" evidence="4">
    <location>
        <begin position="16"/>
        <end position="47"/>
    </location>
</feature>
<evidence type="ECO:0000256" key="1">
    <source>
        <dbReference type="ARBA" id="ARBA00022553"/>
    </source>
</evidence>
<feature type="region of interest" description="Disordered" evidence="4">
    <location>
        <begin position="414"/>
        <end position="458"/>
    </location>
</feature>
<gene>
    <name evidence="6" type="ORF">NLI96_g1093</name>
</gene>
<dbReference type="SUPFAM" id="SSF52172">
    <property type="entry name" value="CheY-like"/>
    <property type="match status" value="1"/>
</dbReference>
<dbReference type="InterPro" id="IPR001789">
    <property type="entry name" value="Sig_transdc_resp-reg_receiver"/>
</dbReference>
<evidence type="ECO:0000313" key="7">
    <source>
        <dbReference type="Proteomes" id="UP001212997"/>
    </source>
</evidence>
<proteinExistence type="predicted"/>
<dbReference type="PANTHER" id="PTHR45339">
    <property type="entry name" value="HYBRID SIGNAL TRANSDUCTION HISTIDINE KINASE J"/>
    <property type="match status" value="1"/>
</dbReference>
<dbReference type="FunFam" id="3.40.50.2300:FF:000212">
    <property type="entry name" value="Stress response regulator/HFS transcription factor"/>
    <property type="match status" value="1"/>
</dbReference>
<dbReference type="EMBL" id="JANAWD010000020">
    <property type="protein sequence ID" value="KAJ3490924.1"/>
    <property type="molecule type" value="Genomic_DNA"/>
</dbReference>
<feature type="compositionally biased region" description="Polar residues" evidence="4">
    <location>
        <begin position="171"/>
        <end position="188"/>
    </location>
</feature>
<protein>
    <recommendedName>
        <fullName evidence="5">Response regulatory domain-containing protein</fullName>
    </recommendedName>
</protein>
<evidence type="ECO:0000313" key="6">
    <source>
        <dbReference type="EMBL" id="KAJ3490924.1"/>
    </source>
</evidence>
<organism evidence="6 7">
    <name type="scientific">Meripilus lineatus</name>
    <dbReference type="NCBI Taxonomy" id="2056292"/>
    <lineage>
        <taxon>Eukaryota</taxon>
        <taxon>Fungi</taxon>
        <taxon>Dikarya</taxon>
        <taxon>Basidiomycota</taxon>
        <taxon>Agaricomycotina</taxon>
        <taxon>Agaricomycetes</taxon>
        <taxon>Polyporales</taxon>
        <taxon>Meripilaceae</taxon>
        <taxon>Meripilus</taxon>
    </lineage>
</organism>
<dbReference type="CDD" id="cd17546">
    <property type="entry name" value="REC_hyHK_CKI1_RcsC-like"/>
    <property type="match status" value="1"/>
</dbReference>
<feature type="domain" description="Response regulatory" evidence="5">
    <location>
        <begin position="221"/>
        <end position="335"/>
    </location>
</feature>
<dbReference type="Pfam" id="PF00072">
    <property type="entry name" value="Response_reg"/>
    <property type="match status" value="1"/>
</dbReference>
<evidence type="ECO:0000256" key="3">
    <source>
        <dbReference type="PROSITE-ProRule" id="PRU00169"/>
    </source>
</evidence>
<feature type="modified residue" description="4-aspartylphosphate" evidence="3">
    <location>
        <position position="270"/>
    </location>
</feature>